<reference evidence="1 2" key="1">
    <citation type="submission" date="2015-01" db="EMBL/GenBank/DDBJ databases">
        <title>The Genome Sequence of Exophiala spinifera CBS89968.</title>
        <authorList>
            <consortium name="The Broad Institute Genomics Platform"/>
            <person name="Cuomo C."/>
            <person name="de Hoog S."/>
            <person name="Gorbushina A."/>
            <person name="Stielow B."/>
            <person name="Teixiera M."/>
            <person name="Abouelleil A."/>
            <person name="Chapman S.B."/>
            <person name="Priest M."/>
            <person name="Young S.K."/>
            <person name="Wortman J."/>
            <person name="Nusbaum C."/>
            <person name="Birren B."/>
        </authorList>
    </citation>
    <scope>NUCLEOTIDE SEQUENCE [LARGE SCALE GENOMIC DNA]</scope>
    <source>
        <strain evidence="1 2">CBS 89968</strain>
    </source>
</reference>
<dbReference type="GeneID" id="27330223"/>
<accession>A0A0D1YUB8</accession>
<dbReference type="RefSeq" id="XP_016239067.1">
    <property type="nucleotide sequence ID" value="XM_016377497.1"/>
</dbReference>
<dbReference type="HOGENOM" id="CLU_1240163_0_0_1"/>
<dbReference type="AlphaFoldDB" id="A0A0D1YUB8"/>
<protein>
    <submittedName>
        <fullName evidence="1">Uncharacterized protein</fullName>
    </submittedName>
</protein>
<dbReference type="VEuPathDB" id="FungiDB:PV08_03140"/>
<gene>
    <name evidence="1" type="ORF">PV08_03140</name>
</gene>
<evidence type="ECO:0000313" key="2">
    <source>
        <dbReference type="Proteomes" id="UP000053328"/>
    </source>
</evidence>
<evidence type="ECO:0000313" key="1">
    <source>
        <dbReference type="EMBL" id="KIW18851.1"/>
    </source>
</evidence>
<dbReference type="EMBL" id="KN847493">
    <property type="protein sequence ID" value="KIW18851.1"/>
    <property type="molecule type" value="Genomic_DNA"/>
</dbReference>
<keyword evidence="2" id="KW-1185">Reference proteome</keyword>
<sequence length="223" mass="25946">MDPRSSSQRHCTACRSLKKLPNVRTERIELTGPENYTAWLRAFTFEAERKGVLGFFSSVYKGPRKPDWDRDMAEIRAHGVDLTEAELRALQTRFAFCWHAYKKDRKRFRWAKALIIKWVHPAIGEELLVRGKTPSDALDYLRKKYMPKIPCAWEIVEPERGRFTSWILRPVMVFLSEVRAHPRVEQQGAEGPLPRNPSNNTHDEFLAVSASCWMTNDDDDDVL</sequence>
<organism evidence="1 2">
    <name type="scientific">Exophiala spinifera</name>
    <dbReference type="NCBI Taxonomy" id="91928"/>
    <lineage>
        <taxon>Eukaryota</taxon>
        <taxon>Fungi</taxon>
        <taxon>Dikarya</taxon>
        <taxon>Ascomycota</taxon>
        <taxon>Pezizomycotina</taxon>
        <taxon>Eurotiomycetes</taxon>
        <taxon>Chaetothyriomycetidae</taxon>
        <taxon>Chaetothyriales</taxon>
        <taxon>Herpotrichiellaceae</taxon>
        <taxon>Exophiala</taxon>
    </lineage>
</organism>
<name>A0A0D1YUB8_9EURO</name>
<proteinExistence type="predicted"/>
<dbReference type="Proteomes" id="UP000053328">
    <property type="component" value="Unassembled WGS sequence"/>
</dbReference>